<dbReference type="Proteomes" id="UP000682733">
    <property type="component" value="Unassembled WGS sequence"/>
</dbReference>
<dbReference type="AlphaFoldDB" id="A0A8S2W529"/>
<comment type="caution">
    <text evidence="1">The sequence shown here is derived from an EMBL/GenBank/DDBJ whole genome shotgun (WGS) entry which is preliminary data.</text>
</comment>
<name>A0A8S2W529_9BILA</name>
<accession>A0A8S2W529</accession>
<dbReference type="PANTHER" id="PTHR33845:SF1">
    <property type="entry name" value="C2H2-TYPE DOMAIN-CONTAINING PROTEIN"/>
    <property type="match status" value="1"/>
</dbReference>
<dbReference type="EMBL" id="CAJOBA010077360">
    <property type="protein sequence ID" value="CAF4424359.1"/>
    <property type="molecule type" value="Genomic_DNA"/>
</dbReference>
<protein>
    <submittedName>
        <fullName evidence="1">Uncharacterized protein</fullName>
    </submittedName>
</protein>
<reference evidence="1" key="1">
    <citation type="submission" date="2021-02" db="EMBL/GenBank/DDBJ databases">
        <authorList>
            <person name="Nowell W R."/>
        </authorList>
    </citation>
    <scope>NUCLEOTIDE SEQUENCE</scope>
</reference>
<proteinExistence type="predicted"/>
<organism evidence="1 2">
    <name type="scientific">Didymodactylos carnosus</name>
    <dbReference type="NCBI Taxonomy" id="1234261"/>
    <lineage>
        <taxon>Eukaryota</taxon>
        <taxon>Metazoa</taxon>
        <taxon>Spiralia</taxon>
        <taxon>Gnathifera</taxon>
        <taxon>Rotifera</taxon>
        <taxon>Eurotatoria</taxon>
        <taxon>Bdelloidea</taxon>
        <taxon>Philodinida</taxon>
        <taxon>Philodinidae</taxon>
        <taxon>Didymodactylos</taxon>
    </lineage>
</organism>
<evidence type="ECO:0000313" key="1">
    <source>
        <dbReference type="EMBL" id="CAF4424359.1"/>
    </source>
</evidence>
<feature type="non-terminal residue" evidence="1">
    <location>
        <position position="315"/>
    </location>
</feature>
<evidence type="ECO:0000313" key="2">
    <source>
        <dbReference type="Proteomes" id="UP000682733"/>
    </source>
</evidence>
<gene>
    <name evidence="1" type="ORF">TMI583_LOCUS44612</name>
</gene>
<sequence length="315" mass="35828">RKSLQGLNYFAADGSEAFDSLIRTIQELTVSIDEQQRLIKNLKRGRQYLKSDFKVHVSKSSTIGDHCVTYAVSDKSTQEFRQLCDHKHDDICIDCANLSNTLMNIEQILKDKSEQNDLDKFRTCYEAIHAWKSHQLRSINQNSCREQIIEELAAAVFLNLDQEGQKSDGETGDTLDDNTADGISNNFSQYQHKVFVHVFDQCTQDAKTVRAIIQNVLQKIKVTDPHVKQAYIRSDNAGCYHSAETILSIPQISKNTGITITRMDFSDPQGGKAACDRFAAVIKYHIRRYLRAIARKPRPITAEWPSIDVLETFPK</sequence>
<dbReference type="PANTHER" id="PTHR33845">
    <property type="entry name" value="C2H2-TYPE DOMAIN-CONTAINING PROTEIN"/>
    <property type="match status" value="1"/>
</dbReference>